<dbReference type="SUPFAM" id="SSF53448">
    <property type="entry name" value="Nucleotide-diphospho-sugar transferases"/>
    <property type="match status" value="1"/>
</dbReference>
<dbReference type="Pfam" id="PF02348">
    <property type="entry name" value="CTP_transf_3"/>
    <property type="match status" value="1"/>
</dbReference>
<dbReference type="InterPro" id="IPR029044">
    <property type="entry name" value="Nucleotide-diphossugar_trans"/>
</dbReference>
<name>A0ABU5PNT4_9BACL</name>
<dbReference type="InterPro" id="IPR003329">
    <property type="entry name" value="Cytidylyl_trans"/>
</dbReference>
<proteinExistence type="predicted"/>
<dbReference type="CDD" id="cd02518">
    <property type="entry name" value="GT2_SpsF"/>
    <property type="match status" value="1"/>
</dbReference>
<evidence type="ECO:0000313" key="1">
    <source>
        <dbReference type="EMBL" id="MEA3571342.1"/>
    </source>
</evidence>
<sequence length="236" mass="26930">MVKVAAIIQARLSSQRLPGKVLKDLHGKTLLERVIGQAQKSSSVDEIWLATSAEPEDDLLEIAGRRLGVSVYRGPLDNVLQRFYETAEHSGADLIVRITADNPLVEPRFIDQGLAALQANRLDYVGMEHVPYGTGIEVFTRQALIRAAQEATSDYEREHVTPYILNHPEKFNMIKIQPELKHLQREDVRLTIDTMEDYVKMYKLFYHLENQKIEVTLEQAIQYIDKLPELLHQDGA</sequence>
<dbReference type="Proteomes" id="UP001292216">
    <property type="component" value="Unassembled WGS sequence"/>
</dbReference>
<reference evidence="1 2" key="1">
    <citation type="submission" date="2023-12" db="EMBL/GenBank/DDBJ databases">
        <title>Whole genome sequencing of Paenibacillus phoenicis isolated from the Phoenix Mars Lander spacecraft assembly facility.</title>
        <authorList>
            <person name="Garcia A."/>
            <person name="Venkateswaran K."/>
        </authorList>
    </citation>
    <scope>NUCLEOTIDE SEQUENCE [LARGE SCALE GENOMIC DNA]</scope>
    <source>
        <strain evidence="1 2">3PO2SA</strain>
    </source>
</reference>
<dbReference type="PANTHER" id="PTHR42866">
    <property type="entry name" value="3-DEOXY-MANNO-OCTULOSONATE CYTIDYLYLTRANSFERASE"/>
    <property type="match status" value="1"/>
</dbReference>
<dbReference type="Gene3D" id="3.90.550.10">
    <property type="entry name" value="Spore Coat Polysaccharide Biosynthesis Protein SpsA, Chain A"/>
    <property type="match status" value="1"/>
</dbReference>
<keyword evidence="2" id="KW-1185">Reference proteome</keyword>
<comment type="caution">
    <text evidence="1">The sequence shown here is derived from an EMBL/GenBank/DDBJ whole genome shotgun (WGS) entry which is preliminary data.</text>
</comment>
<dbReference type="RefSeq" id="WP_036645346.1">
    <property type="nucleotide sequence ID" value="NZ_CBCSKM010000001.1"/>
</dbReference>
<dbReference type="PANTHER" id="PTHR42866:SF1">
    <property type="entry name" value="SPORE COAT POLYSACCHARIDE BIOSYNTHESIS PROTEIN SPSF"/>
    <property type="match status" value="1"/>
</dbReference>
<organism evidence="1 2">
    <name type="scientific">Paenibacillus phoenicis</name>
    <dbReference type="NCBI Taxonomy" id="554117"/>
    <lineage>
        <taxon>Bacteria</taxon>
        <taxon>Bacillati</taxon>
        <taxon>Bacillota</taxon>
        <taxon>Bacilli</taxon>
        <taxon>Bacillales</taxon>
        <taxon>Paenibacillaceae</taxon>
        <taxon>Paenibacillus</taxon>
    </lineage>
</organism>
<accession>A0ABU5PNT4</accession>
<evidence type="ECO:0000313" key="2">
    <source>
        <dbReference type="Proteomes" id="UP001292216"/>
    </source>
</evidence>
<dbReference type="EMBL" id="JAYERP010000001">
    <property type="protein sequence ID" value="MEA3571342.1"/>
    <property type="molecule type" value="Genomic_DNA"/>
</dbReference>
<protein>
    <submittedName>
        <fullName evidence="1">Glycosyltransferase family protein</fullName>
    </submittedName>
</protein>
<gene>
    <name evidence="1" type="ORF">U9M73_15415</name>
</gene>